<feature type="compositionally biased region" description="Low complexity" evidence="1">
    <location>
        <begin position="86"/>
        <end position="110"/>
    </location>
</feature>
<feature type="compositionally biased region" description="Basic and acidic residues" evidence="1">
    <location>
        <begin position="120"/>
        <end position="130"/>
    </location>
</feature>
<name>A0A1S2YFS2_CICAR</name>
<dbReference type="eggNOG" id="ENOG502QVBJ">
    <property type="taxonomic scope" value="Eukaryota"/>
</dbReference>
<accession>A0A1S2YFS2</accession>
<feature type="compositionally biased region" description="Low complexity" evidence="1">
    <location>
        <begin position="561"/>
        <end position="572"/>
    </location>
</feature>
<protein>
    <submittedName>
        <fullName evidence="3">Uncharacterized protein LOC101512093 isoform X1</fullName>
    </submittedName>
</protein>
<reference evidence="3" key="2">
    <citation type="submission" date="2025-08" db="UniProtKB">
        <authorList>
            <consortium name="RefSeq"/>
        </authorList>
    </citation>
    <scope>IDENTIFICATION</scope>
    <source>
        <tissue evidence="3">Etiolated seedlings</tissue>
    </source>
</reference>
<dbReference type="AlphaFoldDB" id="A0A1S2YFS2"/>
<organism evidence="2 3">
    <name type="scientific">Cicer arietinum</name>
    <name type="common">Chickpea</name>
    <name type="synonym">Garbanzo</name>
    <dbReference type="NCBI Taxonomy" id="3827"/>
    <lineage>
        <taxon>Eukaryota</taxon>
        <taxon>Viridiplantae</taxon>
        <taxon>Streptophyta</taxon>
        <taxon>Embryophyta</taxon>
        <taxon>Tracheophyta</taxon>
        <taxon>Spermatophyta</taxon>
        <taxon>Magnoliopsida</taxon>
        <taxon>eudicotyledons</taxon>
        <taxon>Gunneridae</taxon>
        <taxon>Pentapetalae</taxon>
        <taxon>rosids</taxon>
        <taxon>fabids</taxon>
        <taxon>Fabales</taxon>
        <taxon>Fabaceae</taxon>
        <taxon>Papilionoideae</taxon>
        <taxon>50 kb inversion clade</taxon>
        <taxon>NPAAA clade</taxon>
        <taxon>Hologalegina</taxon>
        <taxon>IRL clade</taxon>
        <taxon>Cicereae</taxon>
        <taxon>Cicer</taxon>
    </lineage>
</organism>
<evidence type="ECO:0000313" key="3">
    <source>
        <dbReference type="RefSeq" id="XP_004503665.1"/>
    </source>
</evidence>
<feature type="region of interest" description="Disordered" evidence="1">
    <location>
        <begin position="552"/>
        <end position="588"/>
    </location>
</feature>
<dbReference type="RefSeq" id="XP_004503665.1">
    <property type="nucleotide sequence ID" value="XM_004503608.3"/>
</dbReference>
<feature type="region of interest" description="Disordered" evidence="1">
    <location>
        <begin position="66"/>
        <end position="168"/>
    </location>
</feature>
<sequence length="647" mass="71010">MGSEAFGRPTHSNSIHFSNSSSQFQNVVANMKTSAEIPSCNEFLKTPLCKSSSQLPHLKAEDLSKNVLSGNGKNGALTTSRIEGVSLQRKSAKSSRSSSSCSKRPRMSQSEDNTSPNGTEDSKDISDKHGSHNPKCASPEKSHLPKQKSINSKRGDKKSFKVPSAKAKFESSSMKAGTSVFSSAGGANNFFGLYGLKHDFHDVTKLVDEPPLEELLKGTFDCPTISKDKGKKTSNNGSFLSSVRKACCILQFPKPVQSQNMEVDYSPNKKMSTFQFSSVCAVESAVNVDKEKSCATDTSSCQKDLCSKTECTASPLDFPFCQPKDVLERIALHPFRDFESLLIDVSKPAISTKNSNDLRSGKQVSRRPSLPAFPWSHAFGGHCRTNSDTAKLSTSRSTCQGKWARIGVIASSTDIDRSSFTNFDSFSYDQSLVPSSGNSDNKVFQSLFANLPFRRLDSSSPITCSKDFQVDTADERCPTVLAAAQTLCEIKTHPIRQSSDGILRWQRKTSHKAMKACYFNSNEKLEDVPSTAVSVVRSDKVARRVEQIMPSKKPKLSTIDNKNSSHSNNVKKGACPWPTSKSGRSLPSKLVRDSNVENKRTNSSIVKQHCMMMPPPPRDLDKAYDGGQHQVGKLVLMDWKRGRDKSD</sequence>
<evidence type="ECO:0000313" key="2">
    <source>
        <dbReference type="Proteomes" id="UP000087171"/>
    </source>
</evidence>
<reference evidence="2" key="1">
    <citation type="journal article" date="2013" name="Nat. Biotechnol.">
        <title>Draft genome sequence of chickpea (Cicer arietinum) provides a resource for trait improvement.</title>
        <authorList>
            <person name="Varshney R.K."/>
            <person name="Song C."/>
            <person name="Saxena R.K."/>
            <person name="Azam S."/>
            <person name="Yu S."/>
            <person name="Sharpe A.G."/>
            <person name="Cannon S."/>
            <person name="Baek J."/>
            <person name="Rosen B.D."/>
            <person name="Tar'an B."/>
            <person name="Millan T."/>
            <person name="Zhang X."/>
            <person name="Ramsay L.D."/>
            <person name="Iwata A."/>
            <person name="Wang Y."/>
            <person name="Nelson W."/>
            <person name="Farmer A.D."/>
            <person name="Gaur P.M."/>
            <person name="Soderlund C."/>
            <person name="Penmetsa R.V."/>
            <person name="Xu C."/>
            <person name="Bharti A.K."/>
            <person name="He W."/>
            <person name="Winter P."/>
            <person name="Zhao S."/>
            <person name="Hane J.K."/>
            <person name="Carrasquilla-Garcia N."/>
            <person name="Condie J.A."/>
            <person name="Upadhyaya H.D."/>
            <person name="Luo M.C."/>
            <person name="Thudi M."/>
            <person name="Gowda C.L."/>
            <person name="Singh N.P."/>
            <person name="Lichtenzveig J."/>
            <person name="Gali K.K."/>
            <person name="Rubio J."/>
            <person name="Nadarajan N."/>
            <person name="Dolezel J."/>
            <person name="Bansal K.C."/>
            <person name="Xu X."/>
            <person name="Edwards D."/>
            <person name="Zhang G."/>
            <person name="Kahl G."/>
            <person name="Gil J."/>
            <person name="Singh K.B."/>
            <person name="Datta S.K."/>
            <person name="Jackson S.A."/>
            <person name="Wang J."/>
            <person name="Cook D.R."/>
        </authorList>
    </citation>
    <scope>NUCLEOTIDE SEQUENCE [LARGE SCALE GENOMIC DNA]</scope>
    <source>
        <strain evidence="2">cv. CDC Frontier</strain>
    </source>
</reference>
<dbReference type="GeneID" id="101512093"/>
<dbReference type="STRING" id="3827.A0A1S2YFS2"/>
<proteinExistence type="predicted"/>
<feature type="compositionally biased region" description="Polar residues" evidence="1">
    <location>
        <begin position="66"/>
        <end position="81"/>
    </location>
</feature>
<gene>
    <name evidence="3" type="primary">LOC101512093</name>
</gene>
<dbReference type="PaxDb" id="3827-XP_004503665.1"/>
<dbReference type="OrthoDB" id="755659at2759"/>
<evidence type="ECO:0000256" key="1">
    <source>
        <dbReference type="SAM" id="MobiDB-lite"/>
    </source>
</evidence>
<dbReference type="KEGG" id="cam:101512093"/>
<dbReference type="Proteomes" id="UP000087171">
    <property type="component" value="Chromosome Ca6"/>
</dbReference>
<keyword evidence="2" id="KW-1185">Reference proteome</keyword>
<dbReference type="PANTHER" id="PTHR36723">
    <property type="entry name" value="F22C12.19"/>
    <property type="match status" value="1"/>
</dbReference>
<dbReference type="PANTHER" id="PTHR36723:SF1">
    <property type="entry name" value="F22C12.19"/>
    <property type="match status" value="1"/>
</dbReference>